<name>A0AB34FDU7_9HYPO</name>
<dbReference type="InterPro" id="IPR002293">
    <property type="entry name" value="AA/rel_permease1"/>
</dbReference>
<feature type="transmembrane region" description="Helical" evidence="6">
    <location>
        <begin position="420"/>
        <end position="441"/>
    </location>
</feature>
<evidence type="ECO:0000256" key="1">
    <source>
        <dbReference type="ARBA" id="ARBA00004141"/>
    </source>
</evidence>
<comment type="subcellular location">
    <subcellularLocation>
        <location evidence="1">Membrane</location>
        <topology evidence="1">Multi-pass membrane protein</topology>
    </subcellularLocation>
</comment>
<dbReference type="Proteomes" id="UP001163105">
    <property type="component" value="Unassembled WGS sequence"/>
</dbReference>
<dbReference type="Gene3D" id="1.20.1740.10">
    <property type="entry name" value="Amino acid/polyamine transporter I"/>
    <property type="match status" value="1"/>
</dbReference>
<dbReference type="Pfam" id="PF13520">
    <property type="entry name" value="AA_permease_2"/>
    <property type="match status" value="1"/>
</dbReference>
<comment type="caution">
    <text evidence="7">The sequence shown here is derived from an EMBL/GenBank/DDBJ whole genome shotgun (WGS) entry which is preliminary data.</text>
</comment>
<dbReference type="EMBL" id="JAQHRD010000014">
    <property type="protein sequence ID" value="KAJ6437097.1"/>
    <property type="molecule type" value="Genomic_DNA"/>
</dbReference>
<dbReference type="GO" id="GO:0016020">
    <property type="term" value="C:membrane"/>
    <property type="evidence" value="ECO:0007669"/>
    <property type="project" value="UniProtKB-SubCell"/>
</dbReference>
<keyword evidence="8" id="KW-1185">Reference proteome</keyword>
<feature type="transmembrane region" description="Helical" evidence="6">
    <location>
        <begin position="159"/>
        <end position="183"/>
    </location>
</feature>
<feature type="transmembrane region" description="Helical" evidence="6">
    <location>
        <begin position="447"/>
        <end position="465"/>
    </location>
</feature>
<organism evidence="7 8">
    <name type="scientific">Purpureocillium lavendulum</name>
    <dbReference type="NCBI Taxonomy" id="1247861"/>
    <lineage>
        <taxon>Eukaryota</taxon>
        <taxon>Fungi</taxon>
        <taxon>Dikarya</taxon>
        <taxon>Ascomycota</taxon>
        <taxon>Pezizomycotina</taxon>
        <taxon>Sordariomycetes</taxon>
        <taxon>Hypocreomycetidae</taxon>
        <taxon>Hypocreales</taxon>
        <taxon>Ophiocordycipitaceae</taxon>
        <taxon>Purpureocillium</taxon>
    </lineage>
</organism>
<feature type="transmembrane region" description="Helical" evidence="6">
    <location>
        <begin position="485"/>
        <end position="503"/>
    </location>
</feature>
<dbReference type="PANTHER" id="PTHR45649:SF4">
    <property type="entry name" value="TRANSPORTER, PUTATIVE (EUROFUNG)-RELATED"/>
    <property type="match status" value="1"/>
</dbReference>
<evidence type="ECO:0000256" key="4">
    <source>
        <dbReference type="ARBA" id="ARBA00022989"/>
    </source>
</evidence>
<sequence>MAAFGDQEGLELRSVGSASGKQPLHAAAEVGPARRKGDIVFQGGHEDGLDEDLDSDYTANDRRDMQRMGKKQEFRRNFRILSTIGFTICVTGTWIILLTSNTQGLTAGGPAGLFWSLVWSHIGQFFIVLSLAEMASMAPTAGGQYHWVSEFAPRQHQKILSYLSGWLSTVSWQSIVALDAFLIGSVIQGMIALNDATYAPARWQGTLLVFASVIGVSMFNVFAAKHLPLAEGAFVTLYIFSFFPVIVTLLVLAPKQSASAVFTEFSDNGAGWPNIALTVMVGQVSSMFVVLGSDSVAHMAEEIKDAGIVVPRSMVWSFLLNVPFTFALLLTYLFCIGDVKAAIGHRTGFPFMYVFETATQSIGGATGLTVVVLVLLTMITISSLASTSRQTFAFARDNGLPFSNCLGAVHPTWHVPVNSVIFTCGFSMAFALINIGSTVAFNAMLSLSTVALMATYLVSVGCVMAKRLRGEPMPRCRWSLGRYGLPINILAMVYSCWSFFWSFWPNTYAVTAETFNWACVIFVGLMALSSVLYYVQARHVYDGPVVKVQEQKDS</sequence>
<evidence type="ECO:0000256" key="6">
    <source>
        <dbReference type="SAM" id="Phobius"/>
    </source>
</evidence>
<keyword evidence="4 6" id="KW-1133">Transmembrane helix</keyword>
<feature type="transmembrane region" description="Helical" evidence="6">
    <location>
        <begin position="314"/>
        <end position="334"/>
    </location>
</feature>
<feature type="transmembrane region" description="Helical" evidence="6">
    <location>
        <begin position="203"/>
        <end position="223"/>
    </location>
</feature>
<dbReference type="PANTHER" id="PTHR45649">
    <property type="entry name" value="AMINO-ACID PERMEASE BAT1"/>
    <property type="match status" value="1"/>
</dbReference>
<keyword evidence="5 6" id="KW-0472">Membrane</keyword>
<feature type="transmembrane region" description="Helical" evidence="6">
    <location>
        <begin position="274"/>
        <end position="293"/>
    </location>
</feature>
<keyword evidence="3 6" id="KW-0812">Transmembrane</keyword>
<evidence type="ECO:0000256" key="5">
    <source>
        <dbReference type="ARBA" id="ARBA00023136"/>
    </source>
</evidence>
<proteinExistence type="predicted"/>
<feature type="transmembrane region" description="Helical" evidence="6">
    <location>
        <begin position="117"/>
        <end position="138"/>
    </location>
</feature>
<evidence type="ECO:0000256" key="2">
    <source>
        <dbReference type="ARBA" id="ARBA00022448"/>
    </source>
</evidence>
<protein>
    <submittedName>
        <fullName evidence="7">Amino acid transporter</fullName>
    </submittedName>
</protein>
<gene>
    <name evidence="7" type="ORF">O9K51_10396</name>
</gene>
<accession>A0AB34FDU7</accession>
<evidence type="ECO:0000313" key="7">
    <source>
        <dbReference type="EMBL" id="KAJ6437097.1"/>
    </source>
</evidence>
<feature type="transmembrane region" description="Helical" evidence="6">
    <location>
        <begin position="235"/>
        <end position="254"/>
    </location>
</feature>
<feature type="transmembrane region" description="Helical" evidence="6">
    <location>
        <begin position="515"/>
        <end position="535"/>
    </location>
</feature>
<evidence type="ECO:0000256" key="3">
    <source>
        <dbReference type="ARBA" id="ARBA00022692"/>
    </source>
</evidence>
<dbReference type="PIRSF" id="PIRSF006060">
    <property type="entry name" value="AA_transporter"/>
    <property type="match status" value="1"/>
</dbReference>
<dbReference type="GO" id="GO:0022857">
    <property type="term" value="F:transmembrane transporter activity"/>
    <property type="evidence" value="ECO:0007669"/>
    <property type="project" value="InterPro"/>
</dbReference>
<reference evidence="7" key="1">
    <citation type="submission" date="2023-01" db="EMBL/GenBank/DDBJ databases">
        <title>The growth and conidiation of Purpureocillium lavendulum are regulated by nitrogen source and histone H3K14 acetylation.</title>
        <authorList>
            <person name="Tang P."/>
            <person name="Han J."/>
            <person name="Zhang C."/>
            <person name="Tang P."/>
            <person name="Qi F."/>
            <person name="Zhang K."/>
            <person name="Liang L."/>
        </authorList>
    </citation>
    <scope>NUCLEOTIDE SEQUENCE</scope>
    <source>
        <strain evidence="7">YMF1.00683</strain>
    </source>
</reference>
<feature type="transmembrane region" description="Helical" evidence="6">
    <location>
        <begin position="362"/>
        <end position="386"/>
    </location>
</feature>
<feature type="transmembrane region" description="Helical" evidence="6">
    <location>
        <begin position="77"/>
        <end position="97"/>
    </location>
</feature>
<keyword evidence="2" id="KW-0813">Transport</keyword>
<evidence type="ECO:0000313" key="8">
    <source>
        <dbReference type="Proteomes" id="UP001163105"/>
    </source>
</evidence>
<dbReference type="AlphaFoldDB" id="A0AB34FDU7"/>